<dbReference type="GO" id="GO:0003725">
    <property type="term" value="F:double-stranded RNA binding"/>
    <property type="evidence" value="ECO:0007669"/>
    <property type="project" value="TreeGrafter"/>
</dbReference>
<dbReference type="Pfam" id="PF04408">
    <property type="entry name" value="WHD_HA2"/>
    <property type="match status" value="1"/>
</dbReference>
<evidence type="ECO:0000259" key="8">
    <source>
        <dbReference type="PROSITE" id="PS51194"/>
    </source>
</evidence>
<evidence type="ECO:0000256" key="3">
    <source>
        <dbReference type="ARBA" id="ARBA00022801"/>
    </source>
</evidence>
<dbReference type="InterPro" id="IPR048333">
    <property type="entry name" value="HA2_WH"/>
</dbReference>
<organism evidence="9 10">
    <name type="scientific">Babesia microti (strain RI)</name>
    <dbReference type="NCBI Taxonomy" id="1133968"/>
    <lineage>
        <taxon>Eukaryota</taxon>
        <taxon>Sar</taxon>
        <taxon>Alveolata</taxon>
        <taxon>Apicomplexa</taxon>
        <taxon>Aconoidasida</taxon>
        <taxon>Piroplasmida</taxon>
        <taxon>Babesiidae</taxon>
        <taxon>Babesia</taxon>
    </lineage>
</organism>
<dbReference type="InterPro" id="IPR027417">
    <property type="entry name" value="P-loop_NTPase"/>
</dbReference>
<evidence type="ECO:0000313" key="10">
    <source>
        <dbReference type="Proteomes" id="UP000002899"/>
    </source>
</evidence>
<dbReference type="InterPro" id="IPR007502">
    <property type="entry name" value="Helicase-assoc_dom"/>
</dbReference>
<dbReference type="InterPro" id="IPR014001">
    <property type="entry name" value="Helicase_ATP-bd"/>
</dbReference>
<dbReference type="Pfam" id="PF07717">
    <property type="entry name" value="OB_NTP_bind"/>
    <property type="match status" value="1"/>
</dbReference>
<name>I7IGJ2_BABMR</name>
<dbReference type="GO" id="GO:0005524">
    <property type="term" value="F:ATP binding"/>
    <property type="evidence" value="ECO:0007669"/>
    <property type="project" value="UniProtKB-KW"/>
</dbReference>
<dbReference type="SMART" id="SM00487">
    <property type="entry name" value="DEXDc"/>
    <property type="match status" value="1"/>
</dbReference>
<dbReference type="RefSeq" id="XP_012648565.1">
    <property type="nucleotide sequence ID" value="XM_012793111.1"/>
</dbReference>
<keyword evidence="4 9" id="KW-0347">Helicase</keyword>
<dbReference type="EC" id="3.6.4.13" evidence="1"/>
<dbReference type="PANTHER" id="PTHR18934:SF118">
    <property type="entry name" value="ATP-DEPENDENT RNA HELICASE DHX33"/>
    <property type="match status" value="1"/>
</dbReference>
<feature type="domain" description="Helicase ATP-binding" evidence="7">
    <location>
        <begin position="14"/>
        <end position="177"/>
    </location>
</feature>
<proteinExistence type="predicted"/>
<dbReference type="GO" id="GO:0005730">
    <property type="term" value="C:nucleolus"/>
    <property type="evidence" value="ECO:0007669"/>
    <property type="project" value="TreeGrafter"/>
</dbReference>
<dbReference type="SMART" id="SM00847">
    <property type="entry name" value="HA2"/>
    <property type="match status" value="1"/>
</dbReference>
<protein>
    <recommendedName>
        <fullName evidence="1">RNA helicase</fullName>
        <ecNumber evidence="1">3.6.4.13</ecNumber>
    </recommendedName>
</protein>
<dbReference type="KEGG" id="bmic:BMR1_02g04040"/>
<dbReference type="GO" id="GO:0003724">
    <property type="term" value="F:RNA helicase activity"/>
    <property type="evidence" value="ECO:0007669"/>
    <property type="project" value="UniProtKB-EC"/>
</dbReference>
<evidence type="ECO:0000259" key="7">
    <source>
        <dbReference type="PROSITE" id="PS51192"/>
    </source>
</evidence>
<dbReference type="GeneID" id="24424588"/>
<dbReference type="InterPro" id="IPR002464">
    <property type="entry name" value="DNA/RNA_helicase_DEAH_CS"/>
</dbReference>
<dbReference type="CDD" id="cd18791">
    <property type="entry name" value="SF2_C_RHA"/>
    <property type="match status" value="1"/>
</dbReference>
<sequence>MEELLISIVQDEIVHKLKLSNTLLIIASTGSGKSTLLPGILVSNGYTDNGIVGISQPRRVAAISLAKRVSSLLNCKIGGFVGVSVRFHNNTTAQTRVLFATDGILVREALIDPIFSRFSVIIVDEAHERSLRSDVLFGLLVIAQRRRPELKVVIMSATLEYENFVKFFKDVQLVKVEGRQHPIEIHHIRSECEDYLEAAVFATLMINSRSEPGDILVFLPGQEEIESFCGILNSKLKKIEQEAKGKTPKSVLLRIGKRTCNYSQWMQMVILPLYAALPLAQQELVFVKAHNMRKVIAATNIAETSLTIPGVRFVVDSGLEKQKSFSAKRGIEVLALKIISKASARQRAGRAGRESKGFVYRIYTKDSFDKMPEFTTPEILRTNVTQPFLELAAMGIKGISEFPMIDSPSQESFLVAIATLCRLGALDRAGSITEMGKLIVKIPTSPIYAKLLIISRHLNCFDEILTMVSMLSVDVPWITNFSGSSNKGFKNAKMRISNTSSDHLTLINLYNLYKKSKNPESFCAAFGIKHNVMKYAEQIRIQLESIVDTLSIDATKINMKLQPPEFEDPNDYVLWTLAQGSWIKTAILDPDKLHYRTILEKQKVKIHLSSVINRTKLPNYIVYDECVSTSTTYVRIVSSLDKFDIRKPEK</sequence>
<dbReference type="Gene3D" id="3.40.50.300">
    <property type="entry name" value="P-loop containing nucleotide triphosphate hydrolases"/>
    <property type="match status" value="2"/>
</dbReference>
<dbReference type="Pfam" id="PF21010">
    <property type="entry name" value="HA2_C"/>
    <property type="match status" value="1"/>
</dbReference>
<reference evidence="9 10" key="2">
    <citation type="journal article" date="2013" name="PLoS ONE">
        <title>Whole genome mapping and re-organization of the nuclear and mitochondrial genomes of Babesia microti isolates.</title>
        <authorList>
            <person name="Cornillot E."/>
            <person name="Dassouli A."/>
            <person name="Garg A."/>
            <person name="Pachikara N."/>
            <person name="Randazzo S."/>
            <person name="Depoix D."/>
            <person name="Carcy B."/>
            <person name="Delbecq S."/>
            <person name="Frutos R."/>
            <person name="Silva J.C."/>
            <person name="Sutton R."/>
            <person name="Krause P.J."/>
            <person name="Mamoun C.B."/>
        </authorList>
    </citation>
    <scope>NUCLEOTIDE SEQUENCE [LARGE SCALE GENOMIC DNA]</scope>
    <source>
        <strain evidence="9 10">RI</strain>
    </source>
</reference>
<dbReference type="SUPFAM" id="SSF52540">
    <property type="entry name" value="P-loop containing nucleoside triphosphate hydrolases"/>
    <property type="match status" value="1"/>
</dbReference>
<feature type="domain" description="Helicase C-terminal" evidence="8">
    <location>
        <begin position="200"/>
        <end position="395"/>
    </location>
</feature>
<dbReference type="PROSITE" id="PS00690">
    <property type="entry name" value="DEAH_ATP_HELICASE"/>
    <property type="match status" value="1"/>
</dbReference>
<dbReference type="EMBL" id="FO082872">
    <property type="protein sequence ID" value="CCF73956.1"/>
    <property type="molecule type" value="Genomic_DNA"/>
</dbReference>
<evidence type="ECO:0000256" key="2">
    <source>
        <dbReference type="ARBA" id="ARBA00022741"/>
    </source>
</evidence>
<dbReference type="Pfam" id="PF00271">
    <property type="entry name" value="Helicase_C"/>
    <property type="match status" value="1"/>
</dbReference>
<keyword evidence="2" id="KW-0547">Nucleotide-binding</keyword>
<dbReference type="InterPro" id="IPR001650">
    <property type="entry name" value="Helicase_C-like"/>
</dbReference>
<reference evidence="9 10" key="1">
    <citation type="journal article" date="2012" name="Nucleic Acids Res.">
        <title>Sequencing of the smallest Apicomplexan genome from the human pathogen Babesia microti.</title>
        <authorList>
            <person name="Cornillot E."/>
            <person name="Hadj-Kaddour K."/>
            <person name="Dassouli A."/>
            <person name="Noel B."/>
            <person name="Ranwez V."/>
            <person name="Vacherie B."/>
            <person name="Augagneur Y."/>
            <person name="Bres V."/>
            <person name="Duclos A."/>
            <person name="Randazzo S."/>
            <person name="Carcy B."/>
            <person name="Debierre-Grockiego F."/>
            <person name="Delbecq S."/>
            <person name="Moubri-Menage K."/>
            <person name="Shams-Eldin H."/>
            <person name="Usmani-Brown S."/>
            <person name="Bringaud F."/>
            <person name="Wincker P."/>
            <person name="Vivares C.P."/>
            <person name="Schwarz R.T."/>
            <person name="Schetters T.P."/>
            <person name="Krause P.J."/>
            <person name="Gorenflot A."/>
            <person name="Berry V."/>
            <person name="Barbe V."/>
            <person name="Ben Mamoun C."/>
        </authorList>
    </citation>
    <scope>NUCLEOTIDE SEQUENCE [LARGE SCALE GENOMIC DNA]</scope>
    <source>
        <strain evidence="9 10">RI</strain>
    </source>
</reference>
<dbReference type="Proteomes" id="UP000002899">
    <property type="component" value="Chromosome II"/>
</dbReference>
<dbReference type="Pfam" id="PF00270">
    <property type="entry name" value="DEAD"/>
    <property type="match status" value="1"/>
</dbReference>
<evidence type="ECO:0000256" key="6">
    <source>
        <dbReference type="ARBA" id="ARBA00047984"/>
    </source>
</evidence>
<dbReference type="PANTHER" id="PTHR18934">
    <property type="entry name" value="ATP-DEPENDENT RNA HELICASE"/>
    <property type="match status" value="1"/>
</dbReference>
<dbReference type="PROSITE" id="PS51194">
    <property type="entry name" value="HELICASE_CTER"/>
    <property type="match status" value="1"/>
</dbReference>
<dbReference type="OMA" id="EFRLNIC"/>
<dbReference type="InterPro" id="IPR011709">
    <property type="entry name" value="DEAD-box_helicase_OB_fold"/>
</dbReference>
<keyword evidence="3 9" id="KW-0378">Hydrolase</keyword>
<dbReference type="InterPro" id="IPR011545">
    <property type="entry name" value="DEAD/DEAH_box_helicase_dom"/>
</dbReference>
<accession>I7IGJ2</accession>
<comment type="catalytic activity">
    <reaction evidence="6">
        <text>ATP + H2O = ADP + phosphate + H(+)</text>
        <dbReference type="Rhea" id="RHEA:13065"/>
        <dbReference type="ChEBI" id="CHEBI:15377"/>
        <dbReference type="ChEBI" id="CHEBI:15378"/>
        <dbReference type="ChEBI" id="CHEBI:30616"/>
        <dbReference type="ChEBI" id="CHEBI:43474"/>
        <dbReference type="ChEBI" id="CHEBI:456216"/>
        <dbReference type="EC" id="3.6.4.13"/>
    </reaction>
</comment>
<evidence type="ECO:0000256" key="5">
    <source>
        <dbReference type="ARBA" id="ARBA00022840"/>
    </source>
</evidence>
<dbReference type="VEuPathDB" id="PiroplasmaDB:BMR1_02g04040"/>
<evidence type="ECO:0000313" key="9">
    <source>
        <dbReference type="EMBL" id="CCF73956.1"/>
    </source>
</evidence>
<evidence type="ECO:0000256" key="4">
    <source>
        <dbReference type="ARBA" id="ARBA00022806"/>
    </source>
</evidence>
<dbReference type="SMART" id="SM00490">
    <property type="entry name" value="HELICc"/>
    <property type="match status" value="1"/>
</dbReference>
<reference evidence="9 10" key="3">
    <citation type="journal article" date="2016" name="Sci. Rep.">
        <title>Genome-wide diversity and gene expression profiling of Babesia microti isolates identify polymorphic genes that mediate host-pathogen interactions.</title>
        <authorList>
            <person name="Silva J.C."/>
            <person name="Cornillot E."/>
            <person name="McCracken C."/>
            <person name="Usmani-Brown S."/>
            <person name="Dwivedi A."/>
            <person name="Ifeonu O.O."/>
            <person name="Crabtree J."/>
            <person name="Gotia H.T."/>
            <person name="Virji A.Z."/>
            <person name="Reynes C."/>
            <person name="Colinge J."/>
            <person name="Kumar V."/>
            <person name="Lawres L."/>
            <person name="Pazzi J.E."/>
            <person name="Pablo J.V."/>
            <person name="Hung C."/>
            <person name="Brancato J."/>
            <person name="Kumari P."/>
            <person name="Orvis J."/>
            <person name="Tretina K."/>
            <person name="Chibucos M."/>
            <person name="Ott S."/>
            <person name="Sadzewicz L."/>
            <person name="Sengamalay N."/>
            <person name="Shetty A.C."/>
            <person name="Su Q."/>
            <person name="Tallon L."/>
            <person name="Fraser C.M."/>
            <person name="Frutos R."/>
            <person name="Molina D.M."/>
            <person name="Krause P.J."/>
            <person name="Ben Mamoun C."/>
        </authorList>
    </citation>
    <scope>NUCLEOTIDE SEQUENCE [LARGE SCALE GENOMIC DNA]</scope>
    <source>
        <strain evidence="9 10">RI</strain>
    </source>
</reference>
<evidence type="ECO:0000256" key="1">
    <source>
        <dbReference type="ARBA" id="ARBA00012552"/>
    </source>
</evidence>
<dbReference type="GO" id="GO:0016887">
    <property type="term" value="F:ATP hydrolysis activity"/>
    <property type="evidence" value="ECO:0007669"/>
    <property type="project" value="RHEA"/>
</dbReference>
<dbReference type="AlphaFoldDB" id="I7IGJ2"/>
<dbReference type="PROSITE" id="PS51192">
    <property type="entry name" value="HELICASE_ATP_BIND_1"/>
    <property type="match status" value="1"/>
</dbReference>
<dbReference type="GO" id="GO:0045943">
    <property type="term" value="P:positive regulation of transcription by RNA polymerase I"/>
    <property type="evidence" value="ECO:0007669"/>
    <property type="project" value="TreeGrafter"/>
</dbReference>
<dbReference type="Gene3D" id="1.20.120.1080">
    <property type="match status" value="1"/>
</dbReference>
<keyword evidence="5" id="KW-0067">ATP-binding</keyword>
<gene>
    <name evidence="9" type="ORF">BMR1_02g04040</name>
</gene>
<keyword evidence="10" id="KW-1185">Reference proteome</keyword>
<dbReference type="OrthoDB" id="10253254at2759"/>